<feature type="binding site" evidence="4">
    <location>
        <position position="331"/>
    </location>
    <ligand>
        <name>substrate</name>
    </ligand>
</feature>
<gene>
    <name evidence="7" type="ORF">HMPREF9628_00821</name>
</gene>
<dbReference type="Pfam" id="PF00266">
    <property type="entry name" value="Aminotran_5"/>
    <property type="match status" value="1"/>
</dbReference>
<dbReference type="InterPro" id="IPR015424">
    <property type="entry name" value="PyrdxlP-dep_Trfase"/>
</dbReference>
<protein>
    <recommendedName>
        <fullName evidence="6">Aminotransferase class V domain-containing protein</fullName>
    </recommendedName>
</protein>
<sequence length="356" mass="39702">MKLFIPGPVTVRQDVLNEMAKQIIGHRTADASKLQKNITEKMKKIFGTENQVLLSTSSGSGLMEGAIRSCTLKRAACFAIGDFGEKWYKMAINNNTPADLFKSELGDITTPEQVDEVLKTGKYDLITVTGNETTTGIANPIKEIGEIVKKYYDVIFCVDYVSSAGGVKIDADDFGVDIAITSSQKSLGLPPGLAFCTFSPKAENRAKKVENRGSYFDLLNLKSFIDKKDNQYPTTPALSLMYAANFQLDYILNEQTLEKRIQSHKNMADLVRAWAKKHFDLFAKEEKYASNTVTCIKNTKNIDVANLIKELKKQDILLGNGYGDLKDKTFRIAHMADFNIDDMQDLLNKIDNILGF</sequence>
<evidence type="ECO:0000259" key="6">
    <source>
        <dbReference type="Pfam" id="PF00266"/>
    </source>
</evidence>
<keyword evidence="3 5" id="KW-0663">Pyridoxal phosphate</keyword>
<accession>G9XG56</accession>
<evidence type="ECO:0000256" key="3">
    <source>
        <dbReference type="ARBA" id="ARBA00022898"/>
    </source>
</evidence>
<dbReference type="InterPro" id="IPR000192">
    <property type="entry name" value="Aminotrans_V_dom"/>
</dbReference>
<dbReference type="GO" id="GO:0019265">
    <property type="term" value="P:glycine biosynthetic process, by transamination of glyoxylate"/>
    <property type="evidence" value="ECO:0007669"/>
    <property type="project" value="TreeGrafter"/>
</dbReference>
<dbReference type="GO" id="GO:0004760">
    <property type="term" value="F:L-serine-pyruvate transaminase activity"/>
    <property type="evidence" value="ECO:0007669"/>
    <property type="project" value="TreeGrafter"/>
</dbReference>
<dbReference type="InterPro" id="IPR024169">
    <property type="entry name" value="SP_NH2Trfase/AEP_transaminase"/>
</dbReference>
<proteinExistence type="inferred from homology"/>
<evidence type="ECO:0000313" key="8">
    <source>
        <dbReference type="Proteomes" id="UP000003379"/>
    </source>
</evidence>
<organism evidence="7 8">
    <name type="scientific">Peptoanaerobacter stomatis</name>
    <dbReference type="NCBI Taxonomy" id="796937"/>
    <lineage>
        <taxon>Bacteria</taxon>
        <taxon>Bacillati</taxon>
        <taxon>Bacillota</taxon>
        <taxon>Clostridia</taxon>
        <taxon>Peptostreptococcales</taxon>
        <taxon>Filifactoraceae</taxon>
        <taxon>Peptoanaerobacter</taxon>
    </lineage>
</organism>
<dbReference type="RefSeq" id="WP_009528941.1">
    <property type="nucleotide sequence ID" value="NZ_JH414600.1"/>
</dbReference>
<feature type="modified residue" description="N6-(pyridoxal phosphate)lysine" evidence="5">
    <location>
        <position position="185"/>
    </location>
</feature>
<dbReference type="Gene3D" id="3.90.1150.10">
    <property type="entry name" value="Aspartate Aminotransferase, domain 1"/>
    <property type="match status" value="1"/>
</dbReference>
<dbReference type="SUPFAM" id="SSF53383">
    <property type="entry name" value="PLP-dependent transferases"/>
    <property type="match status" value="1"/>
</dbReference>
<evidence type="ECO:0000256" key="4">
    <source>
        <dbReference type="PIRSR" id="PIRSR000524-1"/>
    </source>
</evidence>
<dbReference type="EMBL" id="AFZG01000096">
    <property type="protein sequence ID" value="EHL15170.1"/>
    <property type="molecule type" value="Genomic_DNA"/>
</dbReference>
<comment type="cofactor">
    <cofactor evidence="1 5">
        <name>pyridoxal 5'-phosphate</name>
        <dbReference type="ChEBI" id="CHEBI:597326"/>
    </cofactor>
</comment>
<dbReference type="PANTHER" id="PTHR21152">
    <property type="entry name" value="AMINOTRANSFERASE CLASS V"/>
    <property type="match status" value="1"/>
</dbReference>
<evidence type="ECO:0000256" key="1">
    <source>
        <dbReference type="ARBA" id="ARBA00001933"/>
    </source>
</evidence>
<dbReference type="PANTHER" id="PTHR21152:SF40">
    <property type="entry name" value="ALANINE--GLYOXYLATE AMINOTRANSFERASE"/>
    <property type="match status" value="1"/>
</dbReference>
<dbReference type="AlphaFoldDB" id="G9XG56"/>
<feature type="domain" description="Aminotransferase class V" evidence="6">
    <location>
        <begin position="24"/>
        <end position="321"/>
    </location>
</feature>
<dbReference type="InterPro" id="IPR015422">
    <property type="entry name" value="PyrdxlP-dep_Trfase_small"/>
</dbReference>
<dbReference type="STRING" id="796937.HMPREF9630_01382"/>
<evidence type="ECO:0000256" key="2">
    <source>
        <dbReference type="ARBA" id="ARBA00009236"/>
    </source>
</evidence>
<dbReference type="Gene3D" id="3.40.640.10">
    <property type="entry name" value="Type I PLP-dependent aspartate aminotransferase-like (Major domain)"/>
    <property type="match status" value="1"/>
</dbReference>
<dbReference type="GO" id="GO:0008453">
    <property type="term" value="F:alanine-glyoxylate transaminase activity"/>
    <property type="evidence" value="ECO:0007669"/>
    <property type="project" value="TreeGrafter"/>
</dbReference>
<dbReference type="InterPro" id="IPR015421">
    <property type="entry name" value="PyrdxlP-dep_Trfase_major"/>
</dbReference>
<dbReference type="PIRSF" id="PIRSF000524">
    <property type="entry name" value="SPT"/>
    <property type="match status" value="1"/>
</dbReference>
<reference evidence="7 8" key="1">
    <citation type="submission" date="2011-08" db="EMBL/GenBank/DDBJ databases">
        <title>The Genome Sequence of Eubacteriaceae bacterium CM5.</title>
        <authorList>
            <consortium name="The Broad Institute Genome Sequencing Platform"/>
            <person name="Earl A."/>
            <person name="Ward D."/>
            <person name="Feldgarden M."/>
            <person name="Gevers D."/>
            <person name="Sizova M."/>
            <person name="Hazen A."/>
            <person name="Epstein S."/>
            <person name="Young S.K."/>
            <person name="Zeng Q."/>
            <person name="Gargeya S."/>
            <person name="Fitzgerald M."/>
            <person name="Haas B."/>
            <person name="Abouelleil A."/>
            <person name="Alvarado L."/>
            <person name="Arachchi H.M."/>
            <person name="Berlin A."/>
            <person name="Brown A."/>
            <person name="Chapman S.B."/>
            <person name="Chen Z."/>
            <person name="Dunbar C."/>
            <person name="Freedman E."/>
            <person name="Gearin G."/>
            <person name="Gellesch M."/>
            <person name="Goldberg J."/>
            <person name="Griggs A."/>
            <person name="Gujja S."/>
            <person name="Heiman D."/>
            <person name="Howarth C."/>
            <person name="Larson L."/>
            <person name="Lui A."/>
            <person name="MacDonald P.J.P."/>
            <person name="Montmayeur A."/>
            <person name="Murphy C."/>
            <person name="Neiman D."/>
            <person name="Pearson M."/>
            <person name="Priest M."/>
            <person name="Roberts A."/>
            <person name="Saif S."/>
            <person name="Shea T."/>
            <person name="Shenoy N."/>
            <person name="Sisk P."/>
            <person name="Stolte C."/>
            <person name="Sykes S."/>
            <person name="Wortman J."/>
            <person name="Nusbaum C."/>
            <person name="Birren B."/>
        </authorList>
    </citation>
    <scope>NUCLEOTIDE SEQUENCE [LARGE SCALE GENOMIC DNA]</scope>
    <source>
        <strain evidence="7 8">CM5</strain>
    </source>
</reference>
<comment type="similarity">
    <text evidence="2">Belongs to the class-V pyridoxal-phosphate-dependent aminotransferase family.</text>
</comment>
<evidence type="ECO:0000256" key="5">
    <source>
        <dbReference type="PIRSR" id="PIRSR000524-50"/>
    </source>
</evidence>
<name>G9XG56_9FIRM</name>
<dbReference type="PATRIC" id="fig|796940.3.peg.2263"/>
<dbReference type="Proteomes" id="UP000003379">
    <property type="component" value="Unassembled WGS sequence"/>
</dbReference>
<evidence type="ECO:0000313" key="7">
    <source>
        <dbReference type="EMBL" id="EHL15170.1"/>
    </source>
</evidence>
<comment type="caution">
    <text evidence="7">The sequence shown here is derived from an EMBL/GenBank/DDBJ whole genome shotgun (WGS) entry which is preliminary data.</text>
</comment>
<dbReference type="HOGENOM" id="CLU_027686_1_1_9"/>